<evidence type="ECO:0000313" key="1">
    <source>
        <dbReference type="EMBL" id="EAR22586.1"/>
    </source>
</evidence>
<keyword evidence="2" id="KW-1185">Reference proteome</keyword>
<dbReference type="InterPro" id="IPR011486">
    <property type="entry name" value="BBP2"/>
</dbReference>
<evidence type="ECO:0000313" key="2">
    <source>
        <dbReference type="Proteomes" id="UP000003374"/>
    </source>
</evidence>
<proteinExistence type="predicted"/>
<dbReference type="STRING" id="314278.NB231_09048"/>
<dbReference type="RefSeq" id="WP_005001669.1">
    <property type="nucleotide sequence ID" value="NZ_CH672427.1"/>
</dbReference>
<dbReference type="SUPFAM" id="SSF56935">
    <property type="entry name" value="Porins"/>
    <property type="match status" value="1"/>
</dbReference>
<protein>
    <recommendedName>
        <fullName evidence="3">Porin</fullName>
    </recommendedName>
</protein>
<dbReference type="OrthoDB" id="9775763at2"/>
<dbReference type="Pfam" id="PF07642">
    <property type="entry name" value="BBP2"/>
    <property type="match status" value="1"/>
</dbReference>
<gene>
    <name evidence="1" type="ORF">NB231_09048</name>
</gene>
<organism evidence="1 2">
    <name type="scientific">Nitrococcus mobilis Nb-231</name>
    <dbReference type="NCBI Taxonomy" id="314278"/>
    <lineage>
        <taxon>Bacteria</taxon>
        <taxon>Pseudomonadati</taxon>
        <taxon>Pseudomonadota</taxon>
        <taxon>Gammaproteobacteria</taxon>
        <taxon>Chromatiales</taxon>
        <taxon>Ectothiorhodospiraceae</taxon>
        <taxon>Nitrococcus</taxon>
    </lineage>
</organism>
<evidence type="ECO:0008006" key="3">
    <source>
        <dbReference type="Google" id="ProtNLM"/>
    </source>
</evidence>
<dbReference type="AlphaFoldDB" id="A4BMY7"/>
<dbReference type="eggNOG" id="COG2067">
    <property type="taxonomic scope" value="Bacteria"/>
</dbReference>
<comment type="caution">
    <text evidence="1">The sequence shown here is derived from an EMBL/GenBank/DDBJ whole genome shotgun (WGS) entry which is preliminary data.</text>
</comment>
<reference evidence="1 2" key="1">
    <citation type="submission" date="2006-02" db="EMBL/GenBank/DDBJ databases">
        <authorList>
            <person name="Waterbury J."/>
            <person name="Ferriera S."/>
            <person name="Johnson J."/>
            <person name="Kravitz S."/>
            <person name="Halpern A."/>
            <person name="Remington K."/>
            <person name="Beeson K."/>
            <person name="Tran B."/>
            <person name="Rogers Y.-H."/>
            <person name="Friedman R."/>
            <person name="Venter J.C."/>
        </authorList>
    </citation>
    <scope>NUCLEOTIDE SEQUENCE [LARGE SCALE GENOMIC DNA]</scope>
    <source>
        <strain evidence="1 2">Nb-231</strain>
    </source>
</reference>
<sequence>MSILGNGLFAHFAGTVLFGLLLGAAPALWAKECQCANCGEADAAGTKAFSIASLMGDDAPFTIGGWTQLGYHGHSTGVFNTHPGDINLHQQWLYAGRVADGRCGLSFGFWVDLLYGTDAQNTQAFGEPPPQRHWDNEWDMGIYGWALPQAFVEVAYGDWSVKLGHFYTLIGYEAVPALTNFFYSHSFTFNFNEPFTHSGVLGAYRASNGVTLYGGWTAGWDTGFDRFSATGHSKGSSFLGGIKVTLGTSMVATYVLTAGNLGFPQGKGYSHSLVVHATPAKNWAYVFQYDLVEVNANPLGPDTNHRSAFNNYLFYTITDTLKAGVRGEWFRSGDHSLYEITAGVNLRPIENLSIRPEVRWQFGGSSADERFFASQFGVSTGTTIFGIDAVLMY</sequence>
<dbReference type="EMBL" id="AAOF01000002">
    <property type="protein sequence ID" value="EAR22586.1"/>
    <property type="molecule type" value="Genomic_DNA"/>
</dbReference>
<name>A4BMY7_9GAMM</name>
<accession>A4BMY7</accession>
<dbReference type="Proteomes" id="UP000003374">
    <property type="component" value="Unassembled WGS sequence"/>
</dbReference>
<dbReference type="HOGENOM" id="CLU_044695_1_0_6"/>